<dbReference type="RefSeq" id="WP_187423100.1">
    <property type="nucleotide sequence ID" value="NZ_CP060637.1"/>
</dbReference>
<evidence type="ECO:0000313" key="4">
    <source>
        <dbReference type="Proteomes" id="UP000515913"/>
    </source>
</evidence>
<reference evidence="3 4" key="1">
    <citation type="submission" date="2020-08" db="EMBL/GenBank/DDBJ databases">
        <authorList>
            <person name="Liu C."/>
            <person name="Sun Q."/>
        </authorList>
    </citation>
    <scope>NUCLEOTIDE SEQUENCE [LARGE SCALE GENOMIC DNA]</scope>
    <source>
        <strain evidence="3 4">NSJ-57</strain>
    </source>
</reference>
<accession>A0A7G9GYC3</accession>
<organism evidence="3 4">
    <name type="scientific">Fusobacterium hominis</name>
    <dbReference type="NCBI Taxonomy" id="2764326"/>
    <lineage>
        <taxon>Bacteria</taxon>
        <taxon>Fusobacteriati</taxon>
        <taxon>Fusobacteriota</taxon>
        <taxon>Fusobacteriia</taxon>
        <taxon>Fusobacteriales</taxon>
        <taxon>Fusobacteriaceae</taxon>
        <taxon>Fusobacterium</taxon>
    </lineage>
</organism>
<name>A0A7G9GYC3_9FUSO</name>
<evidence type="ECO:0000313" key="3">
    <source>
        <dbReference type="EMBL" id="QNM15805.1"/>
    </source>
</evidence>
<protein>
    <submittedName>
        <fullName evidence="3">Uncharacterized protein</fullName>
    </submittedName>
</protein>
<dbReference type="KEGG" id="fho:H9Q81_02900"/>
<dbReference type="AlphaFoldDB" id="A0A7G9GYC3"/>
<keyword evidence="1" id="KW-0175">Coiled coil</keyword>
<feature type="transmembrane region" description="Helical" evidence="2">
    <location>
        <begin position="138"/>
        <end position="157"/>
    </location>
</feature>
<evidence type="ECO:0000256" key="2">
    <source>
        <dbReference type="SAM" id="Phobius"/>
    </source>
</evidence>
<keyword evidence="2" id="KW-0812">Transmembrane</keyword>
<keyword evidence="2" id="KW-0472">Membrane</keyword>
<sequence length="197" mass="23162">MNFSEVSNEKINSEDEVIEKLNNLALKIKADEKIKELENKSKELIKTMDNFANRIPVMIERLDIINKGIELEPLSKLILELNENSKTLSNLGKEILNYDKELIKKNQEEYEKNFKEITEVSKKALCRKNGLYNSLDKILLGLVIFTILFNLGIGYYYKKSLDKVNEETSRIHNILLKEEKYWIDKESFQVYTKHVKK</sequence>
<keyword evidence="4" id="KW-1185">Reference proteome</keyword>
<dbReference type="EMBL" id="CP060637">
    <property type="protein sequence ID" value="QNM15805.1"/>
    <property type="molecule type" value="Genomic_DNA"/>
</dbReference>
<keyword evidence="2" id="KW-1133">Transmembrane helix</keyword>
<proteinExistence type="predicted"/>
<feature type="coiled-coil region" evidence="1">
    <location>
        <begin position="27"/>
        <end position="54"/>
    </location>
</feature>
<evidence type="ECO:0000256" key="1">
    <source>
        <dbReference type="SAM" id="Coils"/>
    </source>
</evidence>
<gene>
    <name evidence="3" type="ORF">H9Q81_02900</name>
</gene>
<dbReference type="Proteomes" id="UP000515913">
    <property type="component" value="Chromosome"/>
</dbReference>